<feature type="region of interest" description="Disordered" evidence="1">
    <location>
        <begin position="248"/>
        <end position="322"/>
    </location>
</feature>
<evidence type="ECO:0000313" key="4">
    <source>
        <dbReference type="Proteomes" id="UP000631312"/>
    </source>
</evidence>
<organism evidence="3 4">
    <name type="scientific">Actinoplanes lobatus</name>
    <dbReference type="NCBI Taxonomy" id="113568"/>
    <lineage>
        <taxon>Bacteria</taxon>
        <taxon>Bacillati</taxon>
        <taxon>Actinomycetota</taxon>
        <taxon>Actinomycetes</taxon>
        <taxon>Micromonosporales</taxon>
        <taxon>Micromonosporaceae</taxon>
        <taxon>Actinoplanes</taxon>
    </lineage>
</organism>
<dbReference type="InterPro" id="IPR036388">
    <property type="entry name" value="WH-like_DNA-bd_sf"/>
</dbReference>
<gene>
    <name evidence="3" type="ORF">Alo02nite_34650</name>
</gene>
<dbReference type="EMBL" id="BOMP01000050">
    <property type="protein sequence ID" value="GIE40567.1"/>
    <property type="molecule type" value="Genomic_DNA"/>
</dbReference>
<protein>
    <recommendedName>
        <fullName evidence="2">RNA polymerase sigma-70 ECF-like HTH domain-containing protein</fullName>
    </recommendedName>
</protein>
<name>A0ABQ4AHT8_9ACTN</name>
<keyword evidence="4" id="KW-1185">Reference proteome</keyword>
<dbReference type="Gene3D" id="1.10.10.10">
    <property type="entry name" value="Winged helix-like DNA-binding domain superfamily/Winged helix DNA-binding domain"/>
    <property type="match status" value="1"/>
</dbReference>
<feature type="domain" description="RNA polymerase sigma-70 ECF-like HTH" evidence="2">
    <location>
        <begin position="174"/>
        <end position="246"/>
    </location>
</feature>
<accession>A0ABQ4AHT8</accession>
<reference evidence="3 4" key="1">
    <citation type="submission" date="2021-01" db="EMBL/GenBank/DDBJ databases">
        <title>Whole genome shotgun sequence of Actinoplanes lobatus NBRC 12513.</title>
        <authorList>
            <person name="Komaki H."/>
            <person name="Tamura T."/>
        </authorList>
    </citation>
    <scope>NUCLEOTIDE SEQUENCE [LARGE SCALE GENOMIC DNA]</scope>
    <source>
        <strain evidence="3 4">NBRC 12513</strain>
    </source>
</reference>
<evidence type="ECO:0000313" key="3">
    <source>
        <dbReference type="EMBL" id="GIE40567.1"/>
    </source>
</evidence>
<comment type="caution">
    <text evidence="3">The sequence shown here is derived from an EMBL/GenBank/DDBJ whole genome shotgun (WGS) entry which is preliminary data.</text>
</comment>
<dbReference type="InterPro" id="IPR013324">
    <property type="entry name" value="RNA_pol_sigma_r3/r4-like"/>
</dbReference>
<dbReference type="SUPFAM" id="SSF88659">
    <property type="entry name" value="Sigma3 and sigma4 domains of RNA polymerase sigma factors"/>
    <property type="match status" value="1"/>
</dbReference>
<feature type="region of interest" description="Disordered" evidence="1">
    <location>
        <begin position="155"/>
        <end position="177"/>
    </location>
</feature>
<evidence type="ECO:0000256" key="1">
    <source>
        <dbReference type="SAM" id="MobiDB-lite"/>
    </source>
</evidence>
<dbReference type="Pfam" id="PF07638">
    <property type="entry name" value="Sigma70_ECF"/>
    <property type="match status" value="1"/>
</dbReference>
<dbReference type="Proteomes" id="UP000631312">
    <property type="component" value="Unassembled WGS sequence"/>
</dbReference>
<sequence>MVQPNELTALSPMALPGCWDGPLFDWFLDRFAMLDWTIPAGHFAPGLPPRDMRPRTLLRFLLEDADYAQRDEIWAAVITGARRPGTAEAYRILSIGLAARGLRGSRKRVPVAHRDEAEDVDHDLVLGFLRRLETIDVGVTNLGLRLIDSGVTHAKSRQRSRLRPTASELDPAGSDVPEDDIATMFNAVLTELATAGRPLAEQDVKLLTLTGFDGLSIKDAAQRLGIGVQAAYKRHQRAHARIREHLAARDQEPATAVRDARASVAAEGSSTRRTVPIPDRPRSTRRSTPRARTATPDHDQPAAHPESGPTTRAPGHPSDRQR</sequence>
<evidence type="ECO:0000259" key="2">
    <source>
        <dbReference type="Pfam" id="PF07638"/>
    </source>
</evidence>
<proteinExistence type="predicted"/>
<dbReference type="InterPro" id="IPR053812">
    <property type="entry name" value="HTH_Sigma70_ECF-like"/>
</dbReference>